<comment type="caution">
    <text evidence="1">The sequence shown here is derived from an EMBL/GenBank/DDBJ whole genome shotgun (WGS) entry which is preliminary data.</text>
</comment>
<accession>A0ABS1WDW7</accession>
<organism evidence="1 2">
    <name type="scientific">Legionella bononiensis</name>
    <dbReference type="NCBI Taxonomy" id="2793102"/>
    <lineage>
        <taxon>Bacteria</taxon>
        <taxon>Pseudomonadati</taxon>
        <taxon>Pseudomonadota</taxon>
        <taxon>Gammaproteobacteria</taxon>
        <taxon>Legionellales</taxon>
        <taxon>Legionellaceae</taxon>
        <taxon>Legionella</taxon>
    </lineage>
</organism>
<evidence type="ECO:0000313" key="2">
    <source>
        <dbReference type="Proteomes" id="UP000809910"/>
    </source>
</evidence>
<name>A0ABS1WDW7_9GAMM</name>
<reference evidence="1 2" key="1">
    <citation type="submission" date="2020-12" db="EMBL/GenBank/DDBJ databases">
        <title>WGS of Legionella: environmental sample.</title>
        <authorList>
            <person name="Cristino S."/>
            <person name="Girolamini L."/>
            <person name="Salaris S."/>
            <person name="Pascale M.R."/>
            <person name="Mazzotta M."/>
            <person name="Orsini M."/>
            <person name="Grottola A."/>
        </authorList>
    </citation>
    <scope>NUCLEOTIDE SEQUENCE [LARGE SCALE GENOMIC DNA]</scope>
    <source>
        <strain evidence="1 2">30cs62</strain>
    </source>
</reference>
<dbReference type="InterPro" id="IPR006597">
    <property type="entry name" value="Sel1-like"/>
</dbReference>
<dbReference type="Proteomes" id="UP000809910">
    <property type="component" value="Unassembled WGS sequence"/>
</dbReference>
<sequence>MNLSIINKKSLVYLSVRIILLLSLILLTSPRSYSQEVKHGNDVDKWRALQIFAEQGKPDAQYLLGYGYEIGVGFTQNYREAFKWYSKAAEQGNAEAQNGLGRLFYKGNGVNQDYQQAFKWYSKASEQGLNQAQGALGIIYYEGHGVPQDYVLSHMWFNIAGVNGNENAMKGRDMVAKKMTKSQLEKAQLMAQEWIKKHSQ</sequence>
<dbReference type="PANTHER" id="PTHR11102:SF160">
    <property type="entry name" value="ERAD-ASSOCIATED E3 UBIQUITIN-PROTEIN LIGASE COMPONENT HRD3"/>
    <property type="match status" value="1"/>
</dbReference>
<dbReference type="Pfam" id="PF08238">
    <property type="entry name" value="Sel1"/>
    <property type="match status" value="3"/>
</dbReference>
<dbReference type="PANTHER" id="PTHR11102">
    <property type="entry name" value="SEL-1-LIKE PROTEIN"/>
    <property type="match status" value="1"/>
</dbReference>
<evidence type="ECO:0000313" key="1">
    <source>
        <dbReference type="EMBL" id="MBL7527553.1"/>
    </source>
</evidence>
<protein>
    <submittedName>
        <fullName evidence="1">Sel1 repeat family protein</fullName>
    </submittedName>
</protein>
<dbReference type="InterPro" id="IPR050767">
    <property type="entry name" value="Sel1_AlgK"/>
</dbReference>
<dbReference type="SMART" id="SM00671">
    <property type="entry name" value="SEL1"/>
    <property type="match status" value="3"/>
</dbReference>
<dbReference type="EMBL" id="JADWVN010000026">
    <property type="protein sequence ID" value="MBL7527553.1"/>
    <property type="molecule type" value="Genomic_DNA"/>
</dbReference>
<dbReference type="Gene3D" id="1.25.40.10">
    <property type="entry name" value="Tetratricopeptide repeat domain"/>
    <property type="match status" value="1"/>
</dbReference>
<dbReference type="SUPFAM" id="SSF81901">
    <property type="entry name" value="HCP-like"/>
    <property type="match status" value="1"/>
</dbReference>
<gene>
    <name evidence="1" type="ORF">I5282_13365</name>
</gene>
<dbReference type="RefSeq" id="WP_203109078.1">
    <property type="nucleotide sequence ID" value="NZ_JADOBG010000010.1"/>
</dbReference>
<proteinExistence type="predicted"/>
<dbReference type="InterPro" id="IPR011990">
    <property type="entry name" value="TPR-like_helical_dom_sf"/>
</dbReference>
<keyword evidence="2" id="KW-1185">Reference proteome</keyword>